<dbReference type="SMART" id="SM00220">
    <property type="entry name" value="S_TKc"/>
    <property type="match status" value="1"/>
</dbReference>
<feature type="compositionally biased region" description="Acidic residues" evidence="7">
    <location>
        <begin position="185"/>
        <end position="198"/>
    </location>
</feature>
<dbReference type="InterPro" id="IPR045270">
    <property type="entry name" value="STKc_AGC"/>
</dbReference>
<evidence type="ECO:0000313" key="10">
    <source>
        <dbReference type="EMBL" id="CAI2360806.1"/>
    </source>
</evidence>
<evidence type="ECO:0000256" key="2">
    <source>
        <dbReference type="ARBA" id="ARBA00022679"/>
    </source>
</evidence>
<dbReference type="InterPro" id="IPR017441">
    <property type="entry name" value="Protein_kinase_ATP_BS"/>
</dbReference>
<comment type="caution">
    <text evidence="10">The sequence shown here is derived from an EMBL/GenBank/DDBJ whole genome shotgun (WGS) entry which is preliminary data.</text>
</comment>
<keyword evidence="2" id="KW-0808">Transferase</keyword>
<dbReference type="SUPFAM" id="SSF56112">
    <property type="entry name" value="Protein kinase-like (PK-like)"/>
    <property type="match status" value="1"/>
</dbReference>
<dbReference type="InterPro" id="IPR010926">
    <property type="entry name" value="Myosin_TH1"/>
</dbReference>
<dbReference type="PROSITE" id="PS00107">
    <property type="entry name" value="PROTEIN_KINASE_ATP"/>
    <property type="match status" value="1"/>
</dbReference>
<evidence type="ECO:0000256" key="6">
    <source>
        <dbReference type="PROSITE-ProRule" id="PRU10141"/>
    </source>
</evidence>
<dbReference type="Pfam" id="PF06017">
    <property type="entry name" value="Myosin_TH1"/>
    <property type="match status" value="1"/>
</dbReference>
<dbReference type="PANTHER" id="PTHR24353">
    <property type="entry name" value="CYCLIC NUCLEOTIDE-DEPENDENT PROTEIN KINASE"/>
    <property type="match status" value="1"/>
</dbReference>
<evidence type="ECO:0000256" key="1">
    <source>
        <dbReference type="ARBA" id="ARBA00022527"/>
    </source>
</evidence>
<dbReference type="Gene3D" id="1.10.510.10">
    <property type="entry name" value="Transferase(Phosphotransferase) domain 1"/>
    <property type="match status" value="1"/>
</dbReference>
<proteinExistence type="predicted"/>
<feature type="domain" description="AGC-kinase C-terminal" evidence="9">
    <location>
        <begin position="532"/>
        <end position="563"/>
    </location>
</feature>
<accession>A0AAD1U623</accession>
<dbReference type="PROSITE" id="PS50011">
    <property type="entry name" value="PROTEIN_KINASE_DOM"/>
    <property type="match status" value="1"/>
</dbReference>
<gene>
    <name evidence="10" type="ORF">ECRASSUSDP1_LOCUS2111</name>
</gene>
<organism evidence="10 11">
    <name type="scientific">Euplotes crassus</name>
    <dbReference type="NCBI Taxonomy" id="5936"/>
    <lineage>
        <taxon>Eukaryota</taxon>
        <taxon>Sar</taxon>
        <taxon>Alveolata</taxon>
        <taxon>Ciliophora</taxon>
        <taxon>Intramacronucleata</taxon>
        <taxon>Spirotrichea</taxon>
        <taxon>Hypotrichia</taxon>
        <taxon>Euplotida</taxon>
        <taxon>Euplotidae</taxon>
        <taxon>Moneuplotes</taxon>
    </lineage>
</organism>
<dbReference type="FunFam" id="3.30.200.20:FF:000042">
    <property type="entry name" value="Aurora kinase A"/>
    <property type="match status" value="1"/>
</dbReference>
<dbReference type="GO" id="GO:0005524">
    <property type="term" value="F:ATP binding"/>
    <property type="evidence" value="ECO:0007669"/>
    <property type="project" value="UniProtKB-UniRule"/>
</dbReference>
<sequence>MEGWDRLGIESSKSFSRQFEKDEIVMFSEKVDKINRHNGKQERILVVTSTHLYNFKGKAKQTRKTKITDFKAVVMRKPDEEGKKPSSPSKHASKDIVLHVPSEYDQRYLMPLSAYENFLSVLQLRFANMDSKSTFKVYECPDNLKKYVATLRDRKYGIIKLPEEKYRVREKEIAGTEEIKEEVVEEEKVEVIDEEEDKQTDTATKEESGSRSSYSIGELKVENSRDSIKDLSQDLLNQALEYSHDDLIQRESICIFQSTVQTEAVTLEDFEIIDFLGQGTFGKVYLTKLRSTGSLYAIKSISKEILKEYDQEENTKLEEQILLSCDHTFLLGMDFVFQNEESIYFVMPYVQGGELYRLLKKNKRFPEEIVKFYTIQLILGLEYLHDRNIVHRDLKLENILIDADGYIKIIDFGLAKILKNEEETMTFCGTPEYLAPEIISSKGHHRAVDWWAVGVLIYEMLIGVTPFYNKNRNLMMSKIQFSKIVFPNKKKYKIDYSDQAKDIICKLLEKKKDKRLGTEEDAKEILTHPWFKGIDIEEIRNKKLSAPFKPEVKNKTDTKYFTC</sequence>
<dbReference type="PROSITE" id="PS00108">
    <property type="entry name" value="PROTEIN_KINASE_ST"/>
    <property type="match status" value="1"/>
</dbReference>
<dbReference type="GO" id="GO:0004691">
    <property type="term" value="F:cAMP-dependent protein kinase activity"/>
    <property type="evidence" value="ECO:0007669"/>
    <property type="project" value="TreeGrafter"/>
</dbReference>
<keyword evidence="3 6" id="KW-0547">Nucleotide-binding</keyword>
<keyword evidence="1" id="KW-0723">Serine/threonine-protein kinase</keyword>
<dbReference type="Pfam" id="PF00069">
    <property type="entry name" value="Pkinase"/>
    <property type="match status" value="1"/>
</dbReference>
<dbReference type="InterPro" id="IPR011009">
    <property type="entry name" value="Kinase-like_dom_sf"/>
</dbReference>
<dbReference type="InterPro" id="IPR000719">
    <property type="entry name" value="Prot_kinase_dom"/>
</dbReference>
<evidence type="ECO:0000256" key="4">
    <source>
        <dbReference type="ARBA" id="ARBA00022777"/>
    </source>
</evidence>
<dbReference type="PANTHER" id="PTHR24353:SF143">
    <property type="entry name" value="PROTEIN KINASE DOMAIN-CONTAINING PROTEIN"/>
    <property type="match status" value="1"/>
</dbReference>
<dbReference type="GO" id="GO:0005952">
    <property type="term" value="C:cAMP-dependent protein kinase complex"/>
    <property type="evidence" value="ECO:0007669"/>
    <property type="project" value="TreeGrafter"/>
</dbReference>
<dbReference type="FunFam" id="1.10.510.10:FF:000008">
    <property type="entry name" value="Non-specific serine/threonine protein kinase"/>
    <property type="match status" value="1"/>
</dbReference>
<dbReference type="AlphaFoldDB" id="A0AAD1U623"/>
<evidence type="ECO:0000313" key="11">
    <source>
        <dbReference type="Proteomes" id="UP001295684"/>
    </source>
</evidence>
<evidence type="ECO:0000259" key="9">
    <source>
        <dbReference type="PROSITE" id="PS51285"/>
    </source>
</evidence>
<dbReference type="PROSITE" id="PS51285">
    <property type="entry name" value="AGC_KINASE_CTER"/>
    <property type="match status" value="1"/>
</dbReference>
<name>A0AAD1U623_EUPCR</name>
<feature type="compositionally biased region" description="Basic and acidic residues" evidence="7">
    <location>
        <begin position="199"/>
        <end position="209"/>
    </location>
</feature>
<dbReference type="GO" id="GO:0016459">
    <property type="term" value="C:myosin complex"/>
    <property type="evidence" value="ECO:0007669"/>
    <property type="project" value="InterPro"/>
</dbReference>
<feature type="domain" description="Protein kinase" evidence="8">
    <location>
        <begin position="270"/>
        <end position="531"/>
    </location>
</feature>
<evidence type="ECO:0000256" key="3">
    <source>
        <dbReference type="ARBA" id="ARBA00022741"/>
    </source>
</evidence>
<keyword evidence="11" id="KW-1185">Reference proteome</keyword>
<dbReference type="CDD" id="cd05123">
    <property type="entry name" value="STKc_AGC"/>
    <property type="match status" value="1"/>
</dbReference>
<keyword evidence="5 6" id="KW-0067">ATP-binding</keyword>
<dbReference type="GO" id="GO:0003774">
    <property type="term" value="F:cytoskeletal motor activity"/>
    <property type="evidence" value="ECO:0007669"/>
    <property type="project" value="InterPro"/>
</dbReference>
<keyword evidence="4" id="KW-0418">Kinase</keyword>
<evidence type="ECO:0000256" key="7">
    <source>
        <dbReference type="SAM" id="MobiDB-lite"/>
    </source>
</evidence>
<dbReference type="Gene3D" id="3.30.200.20">
    <property type="entry name" value="Phosphorylase Kinase, domain 1"/>
    <property type="match status" value="1"/>
</dbReference>
<dbReference type="InterPro" id="IPR000961">
    <property type="entry name" value="AGC-kinase_C"/>
</dbReference>
<dbReference type="Proteomes" id="UP001295684">
    <property type="component" value="Unassembled WGS sequence"/>
</dbReference>
<feature type="region of interest" description="Disordered" evidence="7">
    <location>
        <begin position="185"/>
        <end position="215"/>
    </location>
</feature>
<evidence type="ECO:0000256" key="5">
    <source>
        <dbReference type="ARBA" id="ARBA00022840"/>
    </source>
</evidence>
<protein>
    <submittedName>
        <fullName evidence="10">Uncharacterized protein</fullName>
    </submittedName>
</protein>
<reference evidence="10" key="1">
    <citation type="submission" date="2023-07" db="EMBL/GenBank/DDBJ databases">
        <authorList>
            <consortium name="AG Swart"/>
            <person name="Singh M."/>
            <person name="Singh A."/>
            <person name="Seah K."/>
            <person name="Emmerich C."/>
        </authorList>
    </citation>
    <scope>NUCLEOTIDE SEQUENCE</scope>
    <source>
        <strain evidence="10">DP1</strain>
    </source>
</reference>
<dbReference type="InterPro" id="IPR008271">
    <property type="entry name" value="Ser/Thr_kinase_AS"/>
</dbReference>
<feature type="binding site" evidence="6">
    <location>
        <position position="299"/>
    </location>
    <ligand>
        <name>ATP</name>
        <dbReference type="ChEBI" id="CHEBI:30616"/>
    </ligand>
</feature>
<dbReference type="EMBL" id="CAMPGE010002003">
    <property type="protein sequence ID" value="CAI2360806.1"/>
    <property type="molecule type" value="Genomic_DNA"/>
</dbReference>
<evidence type="ECO:0000259" key="8">
    <source>
        <dbReference type="PROSITE" id="PS50011"/>
    </source>
</evidence>